<dbReference type="SUPFAM" id="SSF56601">
    <property type="entry name" value="beta-lactamase/transpeptidase-like"/>
    <property type="match status" value="1"/>
</dbReference>
<protein>
    <submittedName>
        <fullName evidence="2">Beta-lactamase/transpeptidase-like protein</fullName>
    </submittedName>
</protein>
<dbReference type="Gene3D" id="3.40.710.10">
    <property type="entry name" value="DD-peptidase/beta-lactamase superfamily"/>
    <property type="match status" value="1"/>
</dbReference>
<gene>
    <name evidence="2" type="ORF">MSAN_02202000</name>
</gene>
<evidence type="ECO:0000313" key="3">
    <source>
        <dbReference type="Proteomes" id="UP000623467"/>
    </source>
</evidence>
<dbReference type="InterPro" id="IPR012338">
    <property type="entry name" value="Beta-lactam/transpept-like"/>
</dbReference>
<evidence type="ECO:0000313" key="2">
    <source>
        <dbReference type="EMBL" id="KAF7338795.1"/>
    </source>
</evidence>
<keyword evidence="3" id="KW-1185">Reference proteome</keyword>
<dbReference type="EMBL" id="JACAZH010000032">
    <property type="protein sequence ID" value="KAF7338795.1"/>
    <property type="molecule type" value="Genomic_DNA"/>
</dbReference>
<organism evidence="2 3">
    <name type="scientific">Mycena sanguinolenta</name>
    <dbReference type="NCBI Taxonomy" id="230812"/>
    <lineage>
        <taxon>Eukaryota</taxon>
        <taxon>Fungi</taxon>
        <taxon>Dikarya</taxon>
        <taxon>Basidiomycota</taxon>
        <taxon>Agaricomycotina</taxon>
        <taxon>Agaricomycetes</taxon>
        <taxon>Agaricomycetidae</taxon>
        <taxon>Agaricales</taxon>
        <taxon>Marasmiineae</taxon>
        <taxon>Mycenaceae</taxon>
        <taxon>Mycena</taxon>
    </lineage>
</organism>
<proteinExistence type="predicted"/>
<dbReference type="AlphaFoldDB" id="A0A8H6XE57"/>
<feature type="signal peptide" evidence="1">
    <location>
        <begin position="1"/>
        <end position="23"/>
    </location>
</feature>
<sequence>MRFISLTLNLALLTLYASSTTRADSNGTAILNPEVDAAVNAILADWNTPGGVAIAVVRMDDSGGWQIETKGYGTAKADGTKIGPDTVFNLGSNSKAS</sequence>
<reference evidence="2" key="1">
    <citation type="submission" date="2020-05" db="EMBL/GenBank/DDBJ databases">
        <title>Mycena genomes resolve the evolution of fungal bioluminescence.</title>
        <authorList>
            <person name="Tsai I.J."/>
        </authorList>
    </citation>
    <scope>NUCLEOTIDE SEQUENCE</scope>
    <source>
        <strain evidence="2">160909Yilan</strain>
    </source>
</reference>
<comment type="caution">
    <text evidence="2">The sequence shown here is derived from an EMBL/GenBank/DDBJ whole genome shotgun (WGS) entry which is preliminary data.</text>
</comment>
<name>A0A8H6XE57_9AGAR</name>
<evidence type="ECO:0000256" key="1">
    <source>
        <dbReference type="SAM" id="SignalP"/>
    </source>
</evidence>
<accession>A0A8H6XE57</accession>
<dbReference type="OrthoDB" id="5946976at2759"/>
<feature type="chain" id="PRO_5034542925" evidence="1">
    <location>
        <begin position="24"/>
        <end position="97"/>
    </location>
</feature>
<keyword evidence="1" id="KW-0732">Signal</keyword>
<dbReference type="Proteomes" id="UP000623467">
    <property type="component" value="Unassembled WGS sequence"/>
</dbReference>